<keyword evidence="1" id="KW-0805">Transcription regulation</keyword>
<evidence type="ECO:0000256" key="3">
    <source>
        <dbReference type="ARBA" id="ARBA00023163"/>
    </source>
</evidence>
<dbReference type="GO" id="GO:0003700">
    <property type="term" value="F:DNA-binding transcription factor activity"/>
    <property type="evidence" value="ECO:0007669"/>
    <property type="project" value="InterPro"/>
</dbReference>
<dbReference type="PANTHER" id="PTHR33154">
    <property type="entry name" value="TRANSCRIPTIONAL REGULATOR, ARSR FAMILY"/>
    <property type="match status" value="1"/>
</dbReference>
<protein>
    <recommendedName>
        <fullName evidence="5">HTH arsR-type domain-containing protein</fullName>
    </recommendedName>
</protein>
<evidence type="ECO:0000256" key="2">
    <source>
        <dbReference type="ARBA" id="ARBA00023125"/>
    </source>
</evidence>
<dbReference type="InterPro" id="IPR011991">
    <property type="entry name" value="ArsR-like_HTH"/>
</dbReference>
<dbReference type="PANTHER" id="PTHR33154:SF33">
    <property type="entry name" value="TRANSCRIPTIONAL REPRESSOR SDPR"/>
    <property type="match status" value="1"/>
</dbReference>
<comment type="caution">
    <text evidence="6">The sequence shown here is derived from an EMBL/GenBank/DDBJ whole genome shotgun (WGS) entry which is preliminary data.</text>
</comment>
<sequence>MQNLVKVFKALGDRNRIRIIKMLQEKPMSVNELTAVLGISQPSVSRHLHLLKGAGLVEDKRDALWVNYRLSAAAANEYVPILLKHITRWANQDSMVSQDHKKMKKVDRRKIKKE</sequence>
<dbReference type="InterPro" id="IPR001845">
    <property type="entry name" value="HTH_ArsR_DNA-bd_dom"/>
</dbReference>
<evidence type="ECO:0000259" key="5">
    <source>
        <dbReference type="PROSITE" id="PS50987"/>
    </source>
</evidence>
<evidence type="ECO:0000256" key="1">
    <source>
        <dbReference type="ARBA" id="ARBA00023015"/>
    </source>
</evidence>
<gene>
    <name evidence="6" type="ORF">A2024_03845</name>
</gene>
<evidence type="ECO:0000313" key="7">
    <source>
        <dbReference type="Proteomes" id="UP000177230"/>
    </source>
</evidence>
<dbReference type="InterPro" id="IPR036388">
    <property type="entry name" value="WH-like_DNA-bd_sf"/>
</dbReference>
<proteinExistence type="predicted"/>
<dbReference type="InterPro" id="IPR051081">
    <property type="entry name" value="HTH_MetalResp_TranReg"/>
</dbReference>
<name>A0A1F5RCP2_9BACT</name>
<keyword evidence="3" id="KW-0804">Transcription</keyword>
<dbReference type="SMART" id="SM00418">
    <property type="entry name" value="HTH_ARSR"/>
    <property type="match status" value="1"/>
</dbReference>
<dbReference type="EMBL" id="MFFM01000034">
    <property type="protein sequence ID" value="OGF12128.1"/>
    <property type="molecule type" value="Genomic_DNA"/>
</dbReference>
<keyword evidence="2" id="KW-0238">DNA-binding</keyword>
<feature type="compositionally biased region" description="Basic residues" evidence="4">
    <location>
        <begin position="101"/>
        <end position="114"/>
    </location>
</feature>
<dbReference type="AlphaFoldDB" id="A0A1F5RCP2"/>
<feature type="domain" description="HTH arsR-type" evidence="5">
    <location>
        <begin position="1"/>
        <end position="90"/>
    </location>
</feature>
<evidence type="ECO:0000256" key="4">
    <source>
        <dbReference type="SAM" id="MobiDB-lite"/>
    </source>
</evidence>
<organism evidence="6 7">
    <name type="scientific">Candidatus Edwardsbacteria bacterium GWF2_54_11</name>
    <dbReference type="NCBI Taxonomy" id="1817851"/>
    <lineage>
        <taxon>Bacteria</taxon>
        <taxon>Candidatus Edwardsiibacteriota</taxon>
    </lineage>
</organism>
<dbReference type="SUPFAM" id="SSF46785">
    <property type="entry name" value="Winged helix' DNA-binding domain"/>
    <property type="match status" value="1"/>
</dbReference>
<feature type="region of interest" description="Disordered" evidence="4">
    <location>
        <begin position="95"/>
        <end position="114"/>
    </location>
</feature>
<accession>A0A1F5RCP2</accession>
<dbReference type="InterPro" id="IPR036390">
    <property type="entry name" value="WH_DNA-bd_sf"/>
</dbReference>
<dbReference type="PRINTS" id="PR00778">
    <property type="entry name" value="HTHARSR"/>
</dbReference>
<evidence type="ECO:0000313" key="6">
    <source>
        <dbReference type="EMBL" id="OGF12128.1"/>
    </source>
</evidence>
<dbReference type="Pfam" id="PF01022">
    <property type="entry name" value="HTH_5"/>
    <property type="match status" value="1"/>
</dbReference>
<dbReference type="GO" id="GO:0003677">
    <property type="term" value="F:DNA binding"/>
    <property type="evidence" value="ECO:0007669"/>
    <property type="project" value="UniProtKB-KW"/>
</dbReference>
<dbReference type="CDD" id="cd00090">
    <property type="entry name" value="HTH_ARSR"/>
    <property type="match status" value="1"/>
</dbReference>
<dbReference type="NCBIfam" id="NF033788">
    <property type="entry name" value="HTH_metalloreg"/>
    <property type="match status" value="1"/>
</dbReference>
<reference evidence="6 7" key="1">
    <citation type="journal article" date="2016" name="Nat. Commun.">
        <title>Thousands of microbial genomes shed light on interconnected biogeochemical processes in an aquifer system.</title>
        <authorList>
            <person name="Anantharaman K."/>
            <person name="Brown C.T."/>
            <person name="Hug L.A."/>
            <person name="Sharon I."/>
            <person name="Castelle C.J."/>
            <person name="Probst A.J."/>
            <person name="Thomas B.C."/>
            <person name="Singh A."/>
            <person name="Wilkins M.J."/>
            <person name="Karaoz U."/>
            <person name="Brodie E.L."/>
            <person name="Williams K.H."/>
            <person name="Hubbard S.S."/>
            <person name="Banfield J.F."/>
        </authorList>
    </citation>
    <scope>NUCLEOTIDE SEQUENCE [LARGE SCALE GENOMIC DNA]</scope>
</reference>
<dbReference type="PROSITE" id="PS50987">
    <property type="entry name" value="HTH_ARSR_2"/>
    <property type="match status" value="1"/>
</dbReference>
<dbReference type="Gene3D" id="1.10.10.10">
    <property type="entry name" value="Winged helix-like DNA-binding domain superfamily/Winged helix DNA-binding domain"/>
    <property type="match status" value="1"/>
</dbReference>
<dbReference type="Proteomes" id="UP000177230">
    <property type="component" value="Unassembled WGS sequence"/>
</dbReference>